<protein>
    <submittedName>
        <fullName evidence="4">Cyanovirin-N</fullName>
    </submittedName>
</protein>
<dbReference type="InterPro" id="IPR011058">
    <property type="entry name" value="Cyanovirin-N"/>
</dbReference>
<dbReference type="SMART" id="SM01111">
    <property type="entry name" value="CVNH"/>
    <property type="match status" value="1"/>
</dbReference>
<name>A0AAE0MTF7_9PEZI</name>
<dbReference type="InterPro" id="IPR036673">
    <property type="entry name" value="Cyanovirin-N_sf"/>
</dbReference>
<sequence>MRPNILCLVAILSTQGAANEDPLKDDLRPSIWCSAAFLYPSQDRLGNNALKNVFHGFCGLKGYEVSTDIDLNQCLENVNGQVQWKENGNGIGNCECRSKRNTPLVIECQCPDDGGNRKISSVNLNEQLKYENGTFKCFGASGKTEDVSYRLPGRSGEGGGEKLGLESNMILKRGQRG</sequence>
<evidence type="ECO:0000313" key="5">
    <source>
        <dbReference type="Proteomes" id="UP001278500"/>
    </source>
</evidence>
<evidence type="ECO:0000313" key="4">
    <source>
        <dbReference type="EMBL" id="KAK3348174.1"/>
    </source>
</evidence>
<dbReference type="EMBL" id="JAUEPP010000003">
    <property type="protein sequence ID" value="KAK3348174.1"/>
    <property type="molecule type" value="Genomic_DNA"/>
</dbReference>
<dbReference type="SUPFAM" id="SSF51322">
    <property type="entry name" value="Cyanovirin-N"/>
    <property type="match status" value="1"/>
</dbReference>
<keyword evidence="5" id="KW-1185">Reference proteome</keyword>
<reference evidence="4" key="1">
    <citation type="journal article" date="2023" name="Mol. Phylogenet. Evol.">
        <title>Genome-scale phylogeny and comparative genomics of the fungal order Sordariales.</title>
        <authorList>
            <person name="Hensen N."/>
            <person name="Bonometti L."/>
            <person name="Westerberg I."/>
            <person name="Brannstrom I.O."/>
            <person name="Guillou S."/>
            <person name="Cros-Aarteil S."/>
            <person name="Calhoun S."/>
            <person name="Haridas S."/>
            <person name="Kuo A."/>
            <person name="Mondo S."/>
            <person name="Pangilinan J."/>
            <person name="Riley R."/>
            <person name="LaButti K."/>
            <person name="Andreopoulos B."/>
            <person name="Lipzen A."/>
            <person name="Chen C."/>
            <person name="Yan M."/>
            <person name="Daum C."/>
            <person name="Ng V."/>
            <person name="Clum A."/>
            <person name="Steindorff A."/>
            <person name="Ohm R.A."/>
            <person name="Martin F."/>
            <person name="Silar P."/>
            <person name="Natvig D.O."/>
            <person name="Lalanne C."/>
            <person name="Gautier V."/>
            <person name="Ament-Velasquez S.L."/>
            <person name="Kruys A."/>
            <person name="Hutchinson M.I."/>
            <person name="Powell A.J."/>
            <person name="Barry K."/>
            <person name="Miller A.N."/>
            <person name="Grigoriev I.V."/>
            <person name="Debuchy R."/>
            <person name="Gladieux P."/>
            <person name="Hiltunen Thoren M."/>
            <person name="Johannesson H."/>
        </authorList>
    </citation>
    <scope>NUCLEOTIDE SEQUENCE</scope>
    <source>
        <strain evidence="4">CBS 560.94</strain>
    </source>
</reference>
<feature type="domain" description="Cyanovirin-N" evidence="3">
    <location>
        <begin position="36"/>
        <end position="137"/>
    </location>
</feature>
<dbReference type="AlphaFoldDB" id="A0AAE0MTF7"/>
<dbReference type="Pfam" id="PF08881">
    <property type="entry name" value="CVNH"/>
    <property type="match status" value="1"/>
</dbReference>
<dbReference type="Gene3D" id="2.30.60.10">
    <property type="entry name" value="Cyanovirin-N"/>
    <property type="match status" value="1"/>
</dbReference>
<dbReference type="Proteomes" id="UP001278500">
    <property type="component" value="Unassembled WGS sequence"/>
</dbReference>
<dbReference type="RefSeq" id="XP_062683256.1">
    <property type="nucleotide sequence ID" value="XM_062821327.1"/>
</dbReference>
<keyword evidence="2" id="KW-0732">Signal</keyword>
<dbReference type="GeneID" id="87858481"/>
<reference evidence="4" key="2">
    <citation type="submission" date="2023-06" db="EMBL/GenBank/DDBJ databases">
        <authorList>
            <consortium name="Lawrence Berkeley National Laboratory"/>
            <person name="Haridas S."/>
            <person name="Hensen N."/>
            <person name="Bonometti L."/>
            <person name="Westerberg I."/>
            <person name="Brannstrom I.O."/>
            <person name="Guillou S."/>
            <person name="Cros-Aarteil S."/>
            <person name="Calhoun S."/>
            <person name="Kuo A."/>
            <person name="Mondo S."/>
            <person name="Pangilinan J."/>
            <person name="Riley R."/>
            <person name="Labutti K."/>
            <person name="Andreopoulos B."/>
            <person name="Lipzen A."/>
            <person name="Chen C."/>
            <person name="Yanf M."/>
            <person name="Daum C."/>
            <person name="Ng V."/>
            <person name="Clum A."/>
            <person name="Steindorff A."/>
            <person name="Ohm R."/>
            <person name="Martin F."/>
            <person name="Silar P."/>
            <person name="Natvig D."/>
            <person name="Lalanne C."/>
            <person name="Gautier V."/>
            <person name="Ament-Velasquez S.L."/>
            <person name="Kruys A."/>
            <person name="Hutchinson M.I."/>
            <person name="Powell A.J."/>
            <person name="Barry K."/>
            <person name="Miller A.N."/>
            <person name="Grigoriev I.V."/>
            <person name="Debuchy R."/>
            <person name="Gladieux P."/>
            <person name="Thoren M.H."/>
            <person name="Johannesson H."/>
        </authorList>
    </citation>
    <scope>NUCLEOTIDE SEQUENCE</scope>
    <source>
        <strain evidence="4">CBS 560.94</strain>
    </source>
</reference>
<comment type="caution">
    <text evidence="4">The sequence shown here is derived from an EMBL/GenBank/DDBJ whole genome shotgun (WGS) entry which is preliminary data.</text>
</comment>
<accession>A0AAE0MTF7</accession>
<evidence type="ECO:0000256" key="1">
    <source>
        <dbReference type="SAM" id="MobiDB-lite"/>
    </source>
</evidence>
<feature type="signal peptide" evidence="2">
    <location>
        <begin position="1"/>
        <end position="18"/>
    </location>
</feature>
<organism evidence="4 5">
    <name type="scientific">Neurospora tetraspora</name>
    <dbReference type="NCBI Taxonomy" id="94610"/>
    <lineage>
        <taxon>Eukaryota</taxon>
        <taxon>Fungi</taxon>
        <taxon>Dikarya</taxon>
        <taxon>Ascomycota</taxon>
        <taxon>Pezizomycotina</taxon>
        <taxon>Sordariomycetes</taxon>
        <taxon>Sordariomycetidae</taxon>
        <taxon>Sordariales</taxon>
        <taxon>Sordariaceae</taxon>
        <taxon>Neurospora</taxon>
    </lineage>
</organism>
<proteinExistence type="predicted"/>
<gene>
    <name evidence="4" type="ORF">B0H65DRAFT_167855</name>
</gene>
<feature type="chain" id="PRO_5042099581" evidence="2">
    <location>
        <begin position="19"/>
        <end position="177"/>
    </location>
</feature>
<evidence type="ECO:0000256" key="2">
    <source>
        <dbReference type="SAM" id="SignalP"/>
    </source>
</evidence>
<feature type="region of interest" description="Disordered" evidence="1">
    <location>
        <begin position="152"/>
        <end position="177"/>
    </location>
</feature>
<evidence type="ECO:0000259" key="3">
    <source>
        <dbReference type="SMART" id="SM01111"/>
    </source>
</evidence>